<protein>
    <submittedName>
        <fullName evidence="1">Uncharacterized protein</fullName>
    </submittedName>
</protein>
<keyword evidence="2" id="KW-1185">Reference proteome</keyword>
<accession>A0A9X7PIU9</accession>
<dbReference type="AlphaFoldDB" id="A0A9X7PIU9"/>
<name>A0A9X7PIU9_9ACTN</name>
<evidence type="ECO:0000313" key="2">
    <source>
        <dbReference type="Proteomes" id="UP000242427"/>
    </source>
</evidence>
<dbReference type="RefSeq" id="WP_106674861.1">
    <property type="nucleotide sequence ID" value="NZ_PXWG01000009.1"/>
</dbReference>
<comment type="caution">
    <text evidence="1">The sequence shown here is derived from an EMBL/GenBank/DDBJ whole genome shotgun (WGS) entry which is preliminary data.</text>
</comment>
<reference evidence="1 2" key="1">
    <citation type="submission" date="2018-03" db="EMBL/GenBank/DDBJ databases">
        <title>Chitinolytic properties of Streptosporangium nondiastaticum TBG75A20.</title>
        <authorList>
            <person name="Gayathri V."/>
            <person name="Shiburaj S."/>
        </authorList>
    </citation>
    <scope>NUCLEOTIDE SEQUENCE [LARGE SCALE GENOMIC DNA]</scope>
    <source>
        <strain evidence="1 2">TBG75A20</strain>
    </source>
</reference>
<gene>
    <name evidence="1" type="ORF">B7P34_06660</name>
</gene>
<proteinExistence type="predicted"/>
<dbReference type="Proteomes" id="UP000242427">
    <property type="component" value="Unassembled WGS sequence"/>
</dbReference>
<sequence>MIGGGQEEAESRLPPPLGMELLRVQPAMIKLHDFVDIDGAWHPVINMVAAPGGRVLIFKNRPPQIVTGLITISRKINYSIL</sequence>
<organism evidence="1 2">
    <name type="scientific">Streptosporangium nondiastaticum</name>
    <dbReference type="NCBI Taxonomy" id="35764"/>
    <lineage>
        <taxon>Bacteria</taxon>
        <taxon>Bacillati</taxon>
        <taxon>Actinomycetota</taxon>
        <taxon>Actinomycetes</taxon>
        <taxon>Streptosporangiales</taxon>
        <taxon>Streptosporangiaceae</taxon>
        <taxon>Streptosporangium</taxon>
    </lineage>
</organism>
<dbReference type="EMBL" id="PXWG01000009">
    <property type="protein sequence ID" value="PSJ29545.1"/>
    <property type="molecule type" value="Genomic_DNA"/>
</dbReference>
<evidence type="ECO:0000313" key="1">
    <source>
        <dbReference type="EMBL" id="PSJ29545.1"/>
    </source>
</evidence>